<proteinExistence type="predicted"/>
<dbReference type="RefSeq" id="WP_111982839.1">
    <property type="nucleotide sequence ID" value="NZ_NFZS01000001.1"/>
</dbReference>
<name>A0A328PCT3_9GAMM</name>
<dbReference type="PRINTS" id="PR00449">
    <property type="entry name" value="RASTRNSFRMNG"/>
</dbReference>
<evidence type="ECO:0008006" key="4">
    <source>
        <dbReference type="Google" id="ProtNLM"/>
    </source>
</evidence>
<dbReference type="GO" id="GO:0005525">
    <property type="term" value="F:GTP binding"/>
    <property type="evidence" value="ECO:0007669"/>
    <property type="project" value="InterPro"/>
</dbReference>
<dbReference type="GO" id="GO:0003924">
    <property type="term" value="F:GTPase activity"/>
    <property type="evidence" value="ECO:0007669"/>
    <property type="project" value="InterPro"/>
</dbReference>
<dbReference type="SUPFAM" id="SSF52540">
    <property type="entry name" value="P-loop containing nucleoside triphosphate hydrolases"/>
    <property type="match status" value="1"/>
</dbReference>
<dbReference type="EMBL" id="NFZS01000001">
    <property type="protein sequence ID" value="RAO78212.1"/>
    <property type="molecule type" value="Genomic_DNA"/>
</dbReference>
<dbReference type="CDD" id="cd00154">
    <property type="entry name" value="Rab"/>
    <property type="match status" value="1"/>
</dbReference>
<dbReference type="AlphaFoldDB" id="A0A328PCT3"/>
<dbReference type="FunFam" id="3.40.50.300:FF:001447">
    <property type="entry name" value="Ras-related protein Rab-1B"/>
    <property type="match status" value="1"/>
</dbReference>
<dbReference type="SMART" id="SM00175">
    <property type="entry name" value="RAB"/>
    <property type="match status" value="1"/>
</dbReference>
<evidence type="ECO:0000256" key="1">
    <source>
        <dbReference type="ARBA" id="ARBA00022741"/>
    </source>
</evidence>
<dbReference type="SMART" id="SM00173">
    <property type="entry name" value="RAS"/>
    <property type="match status" value="1"/>
</dbReference>
<sequence>MNVLARKICLLGDFAVGKTSTVARFVSNTFSDTYLTTVGVKVDTRSVPVDDERTARLVVWDIAGSSMIDQTRANYVRGAHGLMLVADGTRHSTFASALDLWLQACETCGSELPAVLMINKFDLADRWELSPETLAQAGRTLPLFKVSAKTGASVEEAFKALAGKIVS</sequence>
<dbReference type="PROSITE" id="PS51419">
    <property type="entry name" value="RAB"/>
    <property type="match status" value="1"/>
</dbReference>
<dbReference type="Proteomes" id="UP000248926">
    <property type="component" value="Unassembled WGS sequence"/>
</dbReference>
<gene>
    <name evidence="2" type="ORF">CA260_10445</name>
</gene>
<keyword evidence="1" id="KW-0547">Nucleotide-binding</keyword>
<dbReference type="Gene3D" id="3.40.50.300">
    <property type="entry name" value="P-loop containing nucleotide triphosphate hydrolases"/>
    <property type="match status" value="1"/>
</dbReference>
<dbReference type="NCBIfam" id="TIGR00231">
    <property type="entry name" value="small_GTP"/>
    <property type="match status" value="1"/>
</dbReference>
<organism evidence="2 3">
    <name type="scientific">Dyella jiangningensis</name>
    <dbReference type="NCBI Taxonomy" id="1379159"/>
    <lineage>
        <taxon>Bacteria</taxon>
        <taxon>Pseudomonadati</taxon>
        <taxon>Pseudomonadota</taxon>
        <taxon>Gammaproteobacteria</taxon>
        <taxon>Lysobacterales</taxon>
        <taxon>Rhodanobacteraceae</taxon>
        <taxon>Dyella</taxon>
    </lineage>
</organism>
<dbReference type="InterPro" id="IPR001806">
    <property type="entry name" value="Small_GTPase"/>
</dbReference>
<dbReference type="PANTHER" id="PTHR47978">
    <property type="match status" value="1"/>
</dbReference>
<evidence type="ECO:0000313" key="2">
    <source>
        <dbReference type="EMBL" id="RAO78212.1"/>
    </source>
</evidence>
<dbReference type="InterPro" id="IPR005225">
    <property type="entry name" value="Small_GTP-bd"/>
</dbReference>
<accession>A0A328PCT3</accession>
<dbReference type="SMART" id="SM00174">
    <property type="entry name" value="RHO"/>
    <property type="match status" value="1"/>
</dbReference>
<dbReference type="InterPro" id="IPR027417">
    <property type="entry name" value="P-loop_NTPase"/>
</dbReference>
<dbReference type="OrthoDB" id="7957980at2"/>
<keyword evidence="3" id="KW-1185">Reference proteome</keyword>
<comment type="caution">
    <text evidence="2">The sequence shown here is derived from an EMBL/GenBank/DDBJ whole genome shotgun (WGS) entry which is preliminary data.</text>
</comment>
<dbReference type="Pfam" id="PF00071">
    <property type="entry name" value="Ras"/>
    <property type="match status" value="1"/>
</dbReference>
<reference evidence="2 3" key="1">
    <citation type="journal article" date="2018" name="Genet. Mol. Biol.">
        <title>The genome sequence of Dyella jiangningensis FCAV SCS01 from a lignocellulose-decomposing microbial consortium metagenome reveals potential for biotechnological applications.</title>
        <authorList>
            <person name="Desiderato J.G."/>
            <person name="Alvarenga D.O."/>
            <person name="Constancio M.T.L."/>
            <person name="Alves L.M.C."/>
            <person name="Varani A.M."/>
        </authorList>
    </citation>
    <scope>NUCLEOTIDE SEQUENCE [LARGE SCALE GENOMIC DNA]</scope>
    <source>
        <strain evidence="2 3">FCAV SCS01</strain>
    </source>
</reference>
<evidence type="ECO:0000313" key="3">
    <source>
        <dbReference type="Proteomes" id="UP000248926"/>
    </source>
</evidence>
<protein>
    <recommendedName>
        <fullName evidence="4">GTP-binding protein</fullName>
    </recommendedName>
</protein>